<dbReference type="Proteomes" id="UP000494261">
    <property type="component" value="Unassembled WGS sequence"/>
</dbReference>
<dbReference type="RefSeq" id="WP_046544062.1">
    <property type="nucleotide sequence ID" value="NZ_CABVQC010000104.1"/>
</dbReference>
<evidence type="ECO:0000313" key="2">
    <source>
        <dbReference type="Proteomes" id="UP000494261"/>
    </source>
</evidence>
<sequence>MTITLDAAKAIYRQAIDSRAGDGEGAAWWDEVADEIRDVVAARTISIAADLIAWWHHDWTCINDTPRRAATRIRDAARAMRLRA</sequence>
<organism evidence="1 2">
    <name type="scientific">Burkholderia aenigmatica</name>
    <dbReference type="NCBI Taxonomy" id="2015348"/>
    <lineage>
        <taxon>Bacteria</taxon>
        <taxon>Pseudomonadati</taxon>
        <taxon>Pseudomonadota</taxon>
        <taxon>Betaproteobacteria</taxon>
        <taxon>Burkholderiales</taxon>
        <taxon>Burkholderiaceae</taxon>
        <taxon>Burkholderia</taxon>
        <taxon>Burkholderia cepacia complex</taxon>
    </lineage>
</organism>
<name>A0A6P2T9Z7_9BURK</name>
<reference evidence="1 2" key="1">
    <citation type="submission" date="2019-09" db="EMBL/GenBank/DDBJ databases">
        <authorList>
            <person name="Depoorter E."/>
        </authorList>
    </citation>
    <scope>NUCLEOTIDE SEQUENCE [LARGE SCALE GENOMIC DNA]</scope>
    <source>
        <strain evidence="1">LMG 13014</strain>
    </source>
</reference>
<dbReference type="AlphaFoldDB" id="A0A6P2T9Z7"/>
<evidence type="ECO:0000313" key="1">
    <source>
        <dbReference type="EMBL" id="VWC52507.1"/>
    </source>
</evidence>
<protein>
    <submittedName>
        <fullName evidence="1">Uncharacterized protein</fullName>
    </submittedName>
</protein>
<proteinExistence type="predicted"/>
<dbReference type="EMBL" id="CABVQC010000104">
    <property type="protein sequence ID" value="VWC52507.1"/>
    <property type="molecule type" value="Genomic_DNA"/>
</dbReference>
<gene>
    <name evidence="1" type="ORF">BLA13014_07980</name>
</gene>
<accession>A0A6P2T9Z7</accession>